<sequence length="178" mass="19597">MTSIQDTGSNDYILIEKLEGPAGTAYRWNRPGRDEIGLSTDRWLIGLPELDERSVEDDENPSTGVFVLEAILSDHKVWAQFKGVLPRYDNPYQLTLCEACEPDADASNPESAYNLADPYLGDYGSDLAVLPHLLRIWAEELVQGRLDPFGGPVGGTPLEQSEGYFSGLLTRAEITAHA</sequence>
<comment type="caution">
    <text evidence="1">The sequence shown here is derived from an EMBL/GenBank/DDBJ whole genome shotgun (WGS) entry which is preliminary data.</text>
</comment>
<reference evidence="1 2" key="1">
    <citation type="submission" date="2019-12" db="EMBL/GenBank/DDBJ databases">
        <title>Deinococcus sp. HMF7620 Genome sequencing and assembly.</title>
        <authorList>
            <person name="Kang H."/>
            <person name="Kim H."/>
            <person name="Joh K."/>
        </authorList>
    </citation>
    <scope>NUCLEOTIDE SEQUENCE [LARGE SCALE GENOMIC DNA]</scope>
    <source>
        <strain evidence="1 2">HMF7620</strain>
    </source>
</reference>
<accession>A0A7C9I132</accession>
<name>A0A7C9I132_9DEIO</name>
<evidence type="ECO:0000313" key="1">
    <source>
        <dbReference type="EMBL" id="MVN88335.1"/>
    </source>
</evidence>
<proteinExistence type="predicted"/>
<keyword evidence="2" id="KW-1185">Reference proteome</keyword>
<evidence type="ECO:0000313" key="2">
    <source>
        <dbReference type="Proteomes" id="UP000483286"/>
    </source>
</evidence>
<protein>
    <submittedName>
        <fullName evidence="1">Uncharacterized protein</fullName>
    </submittedName>
</protein>
<dbReference type="Proteomes" id="UP000483286">
    <property type="component" value="Unassembled WGS sequence"/>
</dbReference>
<dbReference type="EMBL" id="WQLB01000026">
    <property type="protein sequence ID" value="MVN88335.1"/>
    <property type="molecule type" value="Genomic_DNA"/>
</dbReference>
<organism evidence="1 2">
    <name type="scientific">Deinococcus arboris</name>
    <dbReference type="NCBI Taxonomy" id="2682977"/>
    <lineage>
        <taxon>Bacteria</taxon>
        <taxon>Thermotogati</taxon>
        <taxon>Deinococcota</taxon>
        <taxon>Deinococci</taxon>
        <taxon>Deinococcales</taxon>
        <taxon>Deinococcaceae</taxon>
        <taxon>Deinococcus</taxon>
    </lineage>
</organism>
<gene>
    <name evidence="1" type="ORF">GO986_16440</name>
</gene>
<dbReference type="RefSeq" id="WP_157460394.1">
    <property type="nucleotide sequence ID" value="NZ_WQLB01000026.1"/>
</dbReference>
<dbReference type="AlphaFoldDB" id="A0A7C9I132"/>